<protein>
    <submittedName>
        <fullName evidence="1">Uncharacterized protein</fullName>
    </submittedName>
</protein>
<proteinExistence type="predicted"/>
<dbReference type="EMBL" id="CP017558">
    <property type="protein sequence ID" value="AOW06736.1"/>
    <property type="molecule type" value="Genomic_DNA"/>
</dbReference>
<dbReference type="AlphaFoldDB" id="A0A1D8NM83"/>
<reference evidence="1 2" key="1">
    <citation type="journal article" date="2016" name="PLoS ONE">
        <title>Sequence Assembly of Yarrowia lipolytica Strain W29/CLIB89 Shows Transposable Element Diversity.</title>
        <authorList>
            <person name="Magnan C."/>
            <person name="Yu J."/>
            <person name="Chang I."/>
            <person name="Jahn E."/>
            <person name="Kanomata Y."/>
            <person name="Wu J."/>
            <person name="Zeller M."/>
            <person name="Oakes M."/>
            <person name="Baldi P."/>
            <person name="Sandmeyer S."/>
        </authorList>
    </citation>
    <scope>NUCLEOTIDE SEQUENCE [LARGE SCALE GENOMIC DNA]</scope>
    <source>
        <strain evidence="2">CLIB89(W29)</strain>
    </source>
</reference>
<evidence type="ECO:0000313" key="1">
    <source>
        <dbReference type="EMBL" id="AOW06736.1"/>
    </source>
</evidence>
<sequence>MYRISMLNLRFFPDDTHDKHLCDPLLTGPLIPPNVTSKAPDAPQCVDRFGKHGLSRPRKRPKGGLRGWTSHVTDQYGDWLLVFGGYCRHISFTRRSRRPAKPAKRWSNLNSMIGTSRFRIRSKPHDKGRLLSSTSSKYGGKVVRGKRGNGGGYICI</sequence>
<accession>A0A1D8NM83</accession>
<dbReference type="RefSeq" id="XP_068139379.1">
    <property type="nucleotide sequence ID" value="XM_068283278.1"/>
</dbReference>
<dbReference type="VEuPathDB" id="FungiDB:YALI1_F09056g"/>
<dbReference type="GeneID" id="94583867"/>
<organism evidence="1 2">
    <name type="scientific">Yarrowia lipolytica</name>
    <name type="common">Candida lipolytica</name>
    <dbReference type="NCBI Taxonomy" id="4952"/>
    <lineage>
        <taxon>Eukaryota</taxon>
        <taxon>Fungi</taxon>
        <taxon>Dikarya</taxon>
        <taxon>Ascomycota</taxon>
        <taxon>Saccharomycotina</taxon>
        <taxon>Dipodascomycetes</taxon>
        <taxon>Dipodascales</taxon>
        <taxon>Dipodascales incertae sedis</taxon>
        <taxon>Yarrowia</taxon>
    </lineage>
</organism>
<dbReference type="Proteomes" id="UP000182444">
    <property type="component" value="Chromosome 1F"/>
</dbReference>
<name>A0A1D8NM83_YARLL</name>
<gene>
    <name evidence="1" type="ORF">YALI1_F09056g</name>
</gene>
<evidence type="ECO:0000313" key="2">
    <source>
        <dbReference type="Proteomes" id="UP000182444"/>
    </source>
</evidence>